<dbReference type="RefSeq" id="WP_004221082.1">
    <property type="nucleotide sequence ID" value="NZ_CP022413.2"/>
</dbReference>
<dbReference type="KEGG" id="bhan:CGC63_02660"/>
<dbReference type="STRING" id="537007.BLAHAN_04415"/>
<name>C9L4W5_BLAHA</name>
<protein>
    <submittedName>
        <fullName evidence="2">Spore cortex biosynthesis protein YabQ</fullName>
    </submittedName>
</protein>
<gene>
    <name evidence="2" type="ORF">BLAHAN_04415</name>
</gene>
<dbReference type="EMBL" id="ABYU02000010">
    <property type="protein sequence ID" value="EEX22799.1"/>
    <property type="molecule type" value="Genomic_DNA"/>
</dbReference>
<dbReference type="eggNOG" id="ENOG5032YR5">
    <property type="taxonomic scope" value="Bacteria"/>
</dbReference>
<evidence type="ECO:0000313" key="2">
    <source>
        <dbReference type="EMBL" id="EEX22799.1"/>
    </source>
</evidence>
<reference evidence="2" key="1">
    <citation type="submission" date="2009-09" db="EMBL/GenBank/DDBJ databases">
        <authorList>
            <person name="Weinstock G."/>
            <person name="Sodergren E."/>
            <person name="Clifton S."/>
            <person name="Fulton L."/>
            <person name="Fulton B."/>
            <person name="Courtney L."/>
            <person name="Fronick C."/>
            <person name="Harrison M."/>
            <person name="Strong C."/>
            <person name="Farmer C."/>
            <person name="Delahaunty K."/>
            <person name="Markovic C."/>
            <person name="Hall O."/>
            <person name="Minx P."/>
            <person name="Tomlinson C."/>
            <person name="Mitreva M."/>
            <person name="Nelson J."/>
            <person name="Hou S."/>
            <person name="Wollam A."/>
            <person name="Pepin K.H."/>
            <person name="Johnson M."/>
            <person name="Bhonagiri V."/>
            <person name="Nash W.E."/>
            <person name="Warren W."/>
            <person name="Chinwalla A."/>
            <person name="Mardis E.R."/>
            <person name="Wilson R.K."/>
        </authorList>
    </citation>
    <scope>NUCLEOTIDE SEQUENCE [LARGE SCALE GENOMIC DNA]</scope>
    <source>
        <strain evidence="2">DSM 20583</strain>
    </source>
</reference>
<dbReference type="InterPro" id="IPR019074">
    <property type="entry name" value="YabQ"/>
</dbReference>
<feature type="transmembrane region" description="Helical" evidence="1">
    <location>
        <begin position="69"/>
        <end position="87"/>
    </location>
</feature>
<dbReference type="Pfam" id="PF09578">
    <property type="entry name" value="Spore_YabQ"/>
    <property type="match status" value="1"/>
</dbReference>
<evidence type="ECO:0000256" key="1">
    <source>
        <dbReference type="SAM" id="Phobius"/>
    </source>
</evidence>
<keyword evidence="1" id="KW-1133">Transmembrane helix</keyword>
<evidence type="ECO:0000313" key="3">
    <source>
        <dbReference type="Proteomes" id="UP000003755"/>
    </source>
</evidence>
<organism evidence="2 3">
    <name type="scientific">Blautia hansenii DSM 20583</name>
    <dbReference type="NCBI Taxonomy" id="537007"/>
    <lineage>
        <taxon>Bacteria</taxon>
        <taxon>Bacillati</taxon>
        <taxon>Bacillota</taxon>
        <taxon>Clostridia</taxon>
        <taxon>Lachnospirales</taxon>
        <taxon>Lachnospiraceae</taxon>
        <taxon>Blautia</taxon>
    </lineage>
</organism>
<feature type="transmembrane region" description="Helical" evidence="1">
    <location>
        <begin position="41"/>
        <end position="63"/>
    </location>
</feature>
<dbReference type="Proteomes" id="UP000003755">
    <property type="component" value="Unassembled WGS sequence"/>
</dbReference>
<feature type="transmembrane region" description="Helical" evidence="1">
    <location>
        <begin position="6"/>
        <end position="29"/>
    </location>
</feature>
<proteinExistence type="predicted"/>
<accession>C9L4W5</accession>
<dbReference type="HOGENOM" id="CLU_113225_1_0_9"/>
<keyword evidence="3" id="KW-1185">Reference proteome</keyword>
<sequence length="155" mass="18370">MSEYMYQELLFFCRTFLAGVFLAVCYDVLRIIRKIIVHTSFWMGMEDIFYWCFTGVFLFFVIYTENNGVIRSYALLAIGAGALVYRAGPGKVLLNLAVRLMEKILTPIRKWRKRLKFQWNRVKLFVGKQKIVRDIRECRNEEKKKKKSSKQDCDA</sequence>
<dbReference type="NCBIfam" id="TIGR02893">
    <property type="entry name" value="spore_yabQ"/>
    <property type="match status" value="1"/>
</dbReference>
<keyword evidence="1" id="KW-0812">Transmembrane</keyword>
<keyword evidence="1" id="KW-0472">Membrane</keyword>
<comment type="caution">
    <text evidence="2">The sequence shown here is derived from an EMBL/GenBank/DDBJ whole genome shotgun (WGS) entry which is preliminary data.</text>
</comment>
<dbReference type="AlphaFoldDB" id="C9L4W5"/>